<dbReference type="SMART" id="SM00021">
    <property type="entry name" value="DAX"/>
    <property type="match status" value="1"/>
</dbReference>
<accession>T1GJU2</accession>
<dbReference type="Gene3D" id="2.40.240.130">
    <property type="match status" value="2"/>
</dbReference>
<dbReference type="GO" id="GO:0005109">
    <property type="term" value="F:frizzled binding"/>
    <property type="evidence" value="ECO:0007669"/>
    <property type="project" value="TreeGrafter"/>
</dbReference>
<dbReference type="PANTHER" id="PTHR10878:SF25">
    <property type="entry name" value="SEGMENT POLARITY PROTEIN DISHEVELLED"/>
    <property type="match status" value="1"/>
</dbReference>
<dbReference type="InterPro" id="IPR038207">
    <property type="entry name" value="DIX_dom_sf"/>
</dbReference>
<keyword evidence="8" id="KW-1185">Reference proteome</keyword>
<dbReference type="EMBL" id="CAQQ02066138">
    <property type="status" value="NOT_ANNOTATED_CDS"/>
    <property type="molecule type" value="Genomic_DNA"/>
</dbReference>
<dbReference type="PANTHER" id="PTHR10878">
    <property type="entry name" value="SEGMENT POLARITY PROTEIN DISHEVELLED"/>
    <property type="match status" value="1"/>
</dbReference>
<evidence type="ECO:0000256" key="4">
    <source>
        <dbReference type="ARBA" id="ARBA00022687"/>
    </source>
</evidence>
<dbReference type="SUPFAM" id="SSF54236">
    <property type="entry name" value="Ubiquitin-like"/>
    <property type="match status" value="1"/>
</dbReference>
<reference evidence="8" key="1">
    <citation type="submission" date="2013-02" db="EMBL/GenBank/DDBJ databases">
        <authorList>
            <person name="Hughes D."/>
        </authorList>
    </citation>
    <scope>NUCLEOTIDE SEQUENCE</scope>
    <source>
        <strain>Durham</strain>
        <strain evidence="8">NC isolate 2 -- Noor lab</strain>
    </source>
</reference>
<evidence type="ECO:0000313" key="7">
    <source>
        <dbReference type="EnsemblMetazoa" id="MESCA003746-PA"/>
    </source>
</evidence>
<evidence type="ECO:0000256" key="1">
    <source>
        <dbReference type="ARBA" id="ARBA00004496"/>
    </source>
</evidence>
<organism evidence="7 8">
    <name type="scientific">Megaselia scalaris</name>
    <name type="common">Humpbacked fly</name>
    <name type="synonym">Phora scalaris</name>
    <dbReference type="NCBI Taxonomy" id="36166"/>
    <lineage>
        <taxon>Eukaryota</taxon>
        <taxon>Metazoa</taxon>
        <taxon>Ecdysozoa</taxon>
        <taxon>Arthropoda</taxon>
        <taxon>Hexapoda</taxon>
        <taxon>Insecta</taxon>
        <taxon>Pterygota</taxon>
        <taxon>Neoptera</taxon>
        <taxon>Endopterygota</taxon>
        <taxon>Diptera</taxon>
        <taxon>Brachycera</taxon>
        <taxon>Muscomorpha</taxon>
        <taxon>Platypezoidea</taxon>
        <taxon>Phoridae</taxon>
        <taxon>Megaseliini</taxon>
        <taxon>Megaselia</taxon>
    </lineage>
</organism>
<reference evidence="7" key="2">
    <citation type="submission" date="2015-06" db="UniProtKB">
        <authorList>
            <consortium name="EnsemblMetazoa"/>
        </authorList>
    </citation>
    <scope>IDENTIFICATION</scope>
</reference>
<dbReference type="EMBL" id="CAQQ02066139">
    <property type="status" value="NOT_ANNOTATED_CDS"/>
    <property type="molecule type" value="Genomic_DNA"/>
</dbReference>
<evidence type="ECO:0000259" key="6">
    <source>
        <dbReference type="PROSITE" id="PS50841"/>
    </source>
</evidence>
<dbReference type="EnsemblMetazoa" id="MESCA003746-RA">
    <property type="protein sequence ID" value="MESCA003746-PA"/>
    <property type="gene ID" value="MESCA003746"/>
</dbReference>
<name>T1GJU2_MEGSC</name>
<keyword evidence="2" id="KW-0217">Developmental protein</keyword>
<comment type="subcellular location">
    <subcellularLocation>
        <location evidence="1">Cytoplasm</location>
    </subcellularLocation>
</comment>
<protein>
    <recommendedName>
        <fullName evidence="6">DIX domain-containing protein</fullName>
    </recommendedName>
</protein>
<dbReference type="InterPro" id="IPR001158">
    <property type="entry name" value="DIX"/>
</dbReference>
<dbReference type="GO" id="GO:0005829">
    <property type="term" value="C:cytosol"/>
    <property type="evidence" value="ECO:0007669"/>
    <property type="project" value="TreeGrafter"/>
</dbReference>
<evidence type="ECO:0000256" key="5">
    <source>
        <dbReference type="PROSITE-ProRule" id="PRU00069"/>
    </source>
</evidence>
<dbReference type="Proteomes" id="UP000015102">
    <property type="component" value="Unassembled WGS sequence"/>
</dbReference>
<dbReference type="PROSITE" id="PS50841">
    <property type="entry name" value="DIX"/>
    <property type="match status" value="1"/>
</dbReference>
<dbReference type="STRING" id="36166.T1GJU2"/>
<dbReference type="InterPro" id="IPR029071">
    <property type="entry name" value="Ubiquitin-like_domsf"/>
</dbReference>
<evidence type="ECO:0000256" key="3">
    <source>
        <dbReference type="ARBA" id="ARBA00022490"/>
    </source>
</evidence>
<keyword evidence="3" id="KW-0963">Cytoplasm</keyword>
<dbReference type="GO" id="GO:0060070">
    <property type="term" value="P:canonical Wnt signaling pathway"/>
    <property type="evidence" value="ECO:0007669"/>
    <property type="project" value="TreeGrafter"/>
</dbReference>
<dbReference type="AlphaFoldDB" id="T1GJU2"/>
<sequence length="86" mass="9437">MDDKNVSSGETKVIYHIDEESTPYLVKIPVPASEEIADDTTILPCFNGRVVSWLVSAEGSNQSDNCSEEVGKGVEIKKIPRNRGNK</sequence>
<keyword evidence="4 5" id="KW-0879">Wnt signaling pathway</keyword>
<evidence type="ECO:0000313" key="8">
    <source>
        <dbReference type="Proteomes" id="UP000015102"/>
    </source>
</evidence>
<evidence type="ECO:0000256" key="2">
    <source>
        <dbReference type="ARBA" id="ARBA00022473"/>
    </source>
</evidence>
<dbReference type="HOGENOM" id="CLU_2500478_0_0_1"/>
<feature type="domain" description="DIX" evidence="6">
    <location>
        <begin position="1"/>
        <end position="58"/>
    </location>
</feature>
<dbReference type="InterPro" id="IPR015506">
    <property type="entry name" value="Dsh/Dvl-rel"/>
</dbReference>
<proteinExistence type="predicted"/>